<comment type="similarity">
    <text evidence="1">Belongs to the ParB family.</text>
</comment>
<dbReference type="Pfam" id="PF17762">
    <property type="entry name" value="HTH_ParB"/>
    <property type="match status" value="1"/>
</dbReference>
<feature type="region of interest" description="Disordered" evidence="4">
    <location>
        <begin position="1"/>
        <end position="55"/>
    </location>
</feature>
<dbReference type="Gene3D" id="1.10.10.2830">
    <property type="match status" value="1"/>
</dbReference>
<proteinExistence type="inferred from homology"/>
<evidence type="ECO:0000256" key="3">
    <source>
        <dbReference type="ARBA" id="ARBA00023125"/>
    </source>
</evidence>
<name>A0A7T5RIZ3_9BACT</name>
<reference evidence="6 7" key="1">
    <citation type="submission" date="2020-07" db="EMBL/GenBank/DDBJ databases">
        <title>Huge and variable diversity of episymbiotic CPR bacteria and DPANN archaea in groundwater ecosystems.</title>
        <authorList>
            <person name="He C.Y."/>
            <person name="Keren R."/>
            <person name="Whittaker M."/>
            <person name="Farag I.F."/>
            <person name="Doudna J."/>
            <person name="Cate J.H.D."/>
            <person name="Banfield J.F."/>
        </authorList>
    </citation>
    <scope>NUCLEOTIDE SEQUENCE [LARGE SCALE GENOMIC DNA]</scope>
    <source>
        <strain evidence="6">NC_groundwater_541_Ag_S-0.1um_46_50</strain>
    </source>
</reference>
<dbReference type="Pfam" id="PF23552">
    <property type="entry name" value="ParB_C"/>
    <property type="match status" value="1"/>
</dbReference>
<accession>A0A7T5RIZ3</accession>
<evidence type="ECO:0000256" key="1">
    <source>
        <dbReference type="ARBA" id="ARBA00006295"/>
    </source>
</evidence>
<dbReference type="PANTHER" id="PTHR33375">
    <property type="entry name" value="CHROMOSOME-PARTITIONING PROTEIN PARB-RELATED"/>
    <property type="match status" value="1"/>
</dbReference>
<dbReference type="GO" id="GO:0005694">
    <property type="term" value="C:chromosome"/>
    <property type="evidence" value="ECO:0007669"/>
    <property type="project" value="TreeGrafter"/>
</dbReference>
<dbReference type="Proteomes" id="UP000595618">
    <property type="component" value="Chromosome"/>
</dbReference>
<dbReference type="PANTHER" id="PTHR33375:SF1">
    <property type="entry name" value="CHROMOSOME-PARTITIONING PROTEIN PARB-RELATED"/>
    <property type="match status" value="1"/>
</dbReference>
<dbReference type="GO" id="GO:0007059">
    <property type="term" value="P:chromosome segregation"/>
    <property type="evidence" value="ECO:0007669"/>
    <property type="project" value="UniProtKB-KW"/>
</dbReference>
<dbReference type="CDD" id="cd16393">
    <property type="entry name" value="SPO0J_N"/>
    <property type="match status" value="1"/>
</dbReference>
<gene>
    <name evidence="6" type="ORF">HYW89_03115</name>
</gene>
<keyword evidence="2" id="KW-0159">Chromosome partition</keyword>
<evidence type="ECO:0000256" key="2">
    <source>
        <dbReference type="ARBA" id="ARBA00022829"/>
    </source>
</evidence>
<dbReference type="SUPFAM" id="SSF110849">
    <property type="entry name" value="ParB/Sulfiredoxin"/>
    <property type="match status" value="1"/>
</dbReference>
<dbReference type="GO" id="GO:0045881">
    <property type="term" value="P:positive regulation of sporulation resulting in formation of a cellular spore"/>
    <property type="evidence" value="ECO:0007669"/>
    <property type="project" value="TreeGrafter"/>
</dbReference>
<evidence type="ECO:0000256" key="4">
    <source>
        <dbReference type="SAM" id="MobiDB-lite"/>
    </source>
</evidence>
<dbReference type="FunFam" id="1.10.10.2830:FF:000001">
    <property type="entry name" value="Chromosome partitioning protein ParB"/>
    <property type="match status" value="1"/>
</dbReference>
<dbReference type="InterPro" id="IPR050336">
    <property type="entry name" value="Chromosome_partition/occlusion"/>
</dbReference>
<dbReference type="AlphaFoldDB" id="A0A7T5RIZ3"/>
<dbReference type="EMBL" id="CP066690">
    <property type="protein sequence ID" value="QQG44969.1"/>
    <property type="molecule type" value="Genomic_DNA"/>
</dbReference>
<protein>
    <submittedName>
        <fullName evidence="6">ParB/RepB/Spo0J family partition protein</fullName>
    </submittedName>
</protein>
<dbReference type="SMART" id="SM00470">
    <property type="entry name" value="ParB"/>
    <property type="match status" value="1"/>
</dbReference>
<dbReference type="InterPro" id="IPR004437">
    <property type="entry name" value="ParB/RepB/Spo0J"/>
</dbReference>
<sequence length="334" mass="38095">MPESLGRGLESLIPDKPPEEMPENFDTSEAVLPSAEKQKPKLSSLGEGSRLSYEDHFTPRRSDSVFWIEVEKIEPNPFQPRREFEESTLKDLAGSIREHGVLQPILVTKREIETPGGIDVRYQLIAGERRWRAARLAGLTQIPAVIRRGMPDDRLKLELALIENVQREDLNPLERARAFKQLIDEFHLVQREIGERVGKSREFVANTIRLLALPNEIQEALHAGKITEGHARAVLIVGDDPTKQSEVYNAVVMDRLTVREAENKARQVSGKVFVPRRRPAAVQDPEMREWKNRLEEKLGTKVQLQKIGERGKIVVEFYSEEELRGILGKLIREA</sequence>
<dbReference type="NCBIfam" id="TIGR00180">
    <property type="entry name" value="parB_part"/>
    <property type="match status" value="1"/>
</dbReference>
<evidence type="ECO:0000313" key="6">
    <source>
        <dbReference type="EMBL" id="QQG44969.1"/>
    </source>
</evidence>
<organism evidence="6 7">
    <name type="scientific">Candidatus Sungiibacteriota bacterium</name>
    <dbReference type="NCBI Taxonomy" id="2750080"/>
    <lineage>
        <taxon>Bacteria</taxon>
        <taxon>Candidatus Sungiibacteriota</taxon>
    </lineage>
</organism>
<dbReference type="FunFam" id="3.90.1530.30:FF:000001">
    <property type="entry name" value="Chromosome partitioning protein ParB"/>
    <property type="match status" value="1"/>
</dbReference>
<evidence type="ECO:0000259" key="5">
    <source>
        <dbReference type="SMART" id="SM00470"/>
    </source>
</evidence>
<dbReference type="InterPro" id="IPR036086">
    <property type="entry name" value="ParB/Sulfiredoxin_sf"/>
</dbReference>
<dbReference type="InterPro" id="IPR003115">
    <property type="entry name" value="ParB_N"/>
</dbReference>
<dbReference type="InterPro" id="IPR057240">
    <property type="entry name" value="ParB_dimer_C"/>
</dbReference>
<dbReference type="GO" id="GO:0003677">
    <property type="term" value="F:DNA binding"/>
    <property type="evidence" value="ECO:0007669"/>
    <property type="project" value="UniProtKB-KW"/>
</dbReference>
<evidence type="ECO:0000313" key="7">
    <source>
        <dbReference type="Proteomes" id="UP000595618"/>
    </source>
</evidence>
<dbReference type="Pfam" id="PF02195">
    <property type="entry name" value="ParB_N"/>
    <property type="match status" value="1"/>
</dbReference>
<dbReference type="SUPFAM" id="SSF109709">
    <property type="entry name" value="KorB DNA-binding domain-like"/>
    <property type="match status" value="1"/>
</dbReference>
<dbReference type="InterPro" id="IPR041468">
    <property type="entry name" value="HTH_ParB/Spo0J"/>
</dbReference>
<keyword evidence="3" id="KW-0238">DNA-binding</keyword>
<feature type="domain" description="ParB-like N-terminal" evidence="5">
    <location>
        <begin position="66"/>
        <end position="165"/>
    </location>
</feature>
<dbReference type="Gene3D" id="3.90.1530.30">
    <property type="match status" value="1"/>
</dbReference>